<protein>
    <recommendedName>
        <fullName evidence="5">Tape measure protein</fullName>
    </recommendedName>
</protein>
<keyword evidence="2" id="KW-0472">Membrane</keyword>
<feature type="transmembrane region" description="Helical" evidence="2">
    <location>
        <begin position="1712"/>
        <end position="1738"/>
    </location>
</feature>
<keyword evidence="2" id="KW-1133">Transmembrane helix</keyword>
<keyword evidence="2" id="KW-0812">Transmembrane</keyword>
<feature type="region of interest" description="Disordered" evidence="1">
    <location>
        <begin position="341"/>
        <end position="386"/>
    </location>
</feature>
<dbReference type="RefSeq" id="WP_120042991.1">
    <property type="nucleotide sequence ID" value="NZ_QZFU01000024.1"/>
</dbReference>
<accession>A0A3A4K6N4</accession>
<dbReference type="EMBL" id="QZFU01000024">
    <property type="protein sequence ID" value="RJO72971.1"/>
    <property type="molecule type" value="Genomic_DNA"/>
</dbReference>
<feature type="transmembrane region" description="Helical" evidence="2">
    <location>
        <begin position="659"/>
        <end position="682"/>
    </location>
</feature>
<evidence type="ECO:0008006" key="5">
    <source>
        <dbReference type="Google" id="ProtNLM"/>
    </source>
</evidence>
<gene>
    <name evidence="3" type="ORF">D5S18_22095</name>
</gene>
<feature type="transmembrane region" description="Helical" evidence="2">
    <location>
        <begin position="1678"/>
        <end position="1706"/>
    </location>
</feature>
<feature type="transmembrane region" description="Helical" evidence="2">
    <location>
        <begin position="702"/>
        <end position="725"/>
    </location>
</feature>
<keyword evidence="4" id="KW-1185">Reference proteome</keyword>
<evidence type="ECO:0000313" key="3">
    <source>
        <dbReference type="EMBL" id="RJO72971.1"/>
    </source>
</evidence>
<comment type="caution">
    <text evidence="3">The sequence shown here is derived from an EMBL/GenBank/DDBJ whole genome shotgun (WGS) entry which is preliminary data.</text>
</comment>
<reference evidence="3 4" key="1">
    <citation type="submission" date="2018-09" db="EMBL/GenBank/DDBJ databases">
        <title>YIM PH21274 draft genome.</title>
        <authorList>
            <person name="Miao C."/>
        </authorList>
    </citation>
    <scope>NUCLEOTIDE SEQUENCE [LARGE SCALE GENOMIC DNA]</scope>
    <source>
        <strain evidence="3 4">YIM PH 21724</strain>
    </source>
</reference>
<sequence length="1819" mass="188410">MTTPGGIRIPITADGGGFEAELSAVVIAAMRRVQLQVDAHPLNISFNVDDNGVRERVRALHIDLEYEARPIVQRVRLDDGGVREQVRALHTELEWETHPIVQHIQVQVDHAAMGQMVAANQPTQAVQHVSGGAARRGGDTDGTLTRLGASLGSVAATGAKLSGVTAIIASIGGAAGAAAGLVSGLAGALSAVGPAAAGLAATALVGTHGLGDALKAANAVGEYGPKQALEAADRARAVADAQDRVKDSAHSAQIAQRSLADAQKDAQRAAEDVGRAYRQAGRDLEDAALRARGATISQKEAAIGLREAQKEVNDTVFNPAAHEQALIRLERAQLSYDQAVKDNSRAQQDNTDTQKKGIEGSDAVRNAKDAQRRAEEQLADAQHEAATAARDAAKAVRDLALEQARGTSAVQDFNQAMSRLAPNAQAFVRAFIGIRPALMDLKTATQDSLFANLGNTLTDVAGRVLPVLKTQMVSVSQELNKAADSALRFAGTERGIQGMTDTFQGATNLLRGLGMGTGEATQGWLDFLHTLTPALIGIGQQIAGIGDNIGRAFSDATRTGLLSGALNGVSAMLQGIGPLLGGFTTGLLTLADRALPAVGPMLAALGNGFAMIAGPLGDLGAVFANTLTAIMPDLARFISALASGLQPVLPVIGELLRSLMGALTPMIGPLAQIAVTVGNALIGALNALAPAMGPVAKAFADLLMAVAPLVPVIAQSLSVVLQALAPALSQMFTALTPVIQALAAQMQPVIAQVAPVLAQVATILGKALADALTQIAPVLPQLVKSFADLLLAVVPLLPQLAQLAAQVLPPLIDIVVRLTPVVTKVIDSMTWLATQVVPLVSNQLRDMGGVFEVVLGRIGELIGAWQGVVREAVDKVVSQWRELQSGIDAVRGWFSDTLVPGFGSAVDKLKGWFQTGVDGIAAIWGKLRDAAANPVRFVVSTVWNEGLLKAWNTVAKFLPGVGEMQPVQLGFASGGSVFGPGSGTSDSIPAWLSTGEHVVTAAEVLKAGGQNILYAIRDMIARGVPFAWDNGRIITDLGRGNLDAYGAAVRAKGIGNVSPEGLFDRVQPKFADGGAVEPWMYQLLKGHEFARAQSGKPYQWAGPRFDGDSFDCSGFMGSVAATILGLNPWQRYWATSSFAGYPQAGPQGFTRGADAGFTIGVTDDPGGPGGGHTAGVLGALPLLGIPVAMRAESGGALGGVHYGAGTNPLSFAGVYHLPIGANGFFQPGAGGGSIGPSVSDQHGFLARKITDVVRGLLDPIRRRMESEVGPPPPEWRRVPPGFLQTFEDGSVHYLTGLADGLTDLLPSAWAKAKDVGGQVLNALNPFDSGGVAVGKGYMPKDIIAPERVLSPEQTRLFDALVSSLQQIAGGGPRTADHDLLTNAVFTSRIEVLSRLLGVQQLEARRGPTDTPFQQQTTEAITQAGQIAAQTRDLVLRTESSKELVVERQNQQVQAVLADIATRVSGGVLAPIMQSAFDAALGIVKDWLSTGFGTVVDGTNRTTRAIADLSANGITPQTTPDGNNPGPGAVSPFGAPGSAFDMVAEVSKAVQSVAQAATSAFQQIAQQIANAALAQQDSKVGRSRGTLGKDISGGIAADLIVRLTGVSIEIRDNLINTNDEIKRLRGDQASAFDTTGRIVADTADLMQRNESSRDLVVQEMNRLNTALIKSVLRYLITSVLIPIISAILSAMITLVVTAIGAAIGSIIPGIGTAIGAAIGAVVGAALSGVAAVVVSGLAIGAGAAIDSFDSGGVAIGKGYMPKDTISPERVLSPRQTDLFDRMVGALESGGRRGNTTINAPIQYVGVGGPGAVRDSLLELL</sequence>
<name>A0A3A4K6N4_9NOCA</name>
<dbReference type="Proteomes" id="UP000266677">
    <property type="component" value="Unassembled WGS sequence"/>
</dbReference>
<dbReference type="OrthoDB" id="4433665at2"/>
<organism evidence="3 4">
    <name type="scientific">Nocardia panacis</name>
    <dbReference type="NCBI Taxonomy" id="2340916"/>
    <lineage>
        <taxon>Bacteria</taxon>
        <taxon>Bacillati</taxon>
        <taxon>Actinomycetota</taxon>
        <taxon>Actinomycetes</taxon>
        <taxon>Mycobacteriales</taxon>
        <taxon>Nocardiaceae</taxon>
        <taxon>Nocardia</taxon>
    </lineage>
</organism>
<evidence type="ECO:0000256" key="2">
    <source>
        <dbReference type="SAM" id="Phobius"/>
    </source>
</evidence>
<evidence type="ECO:0000256" key="1">
    <source>
        <dbReference type="SAM" id="MobiDB-lite"/>
    </source>
</evidence>
<evidence type="ECO:0000313" key="4">
    <source>
        <dbReference type="Proteomes" id="UP000266677"/>
    </source>
</evidence>
<proteinExistence type="predicted"/>
<feature type="compositionally biased region" description="Basic and acidic residues" evidence="1">
    <location>
        <begin position="365"/>
        <end position="376"/>
    </location>
</feature>